<accession>A0A2R6WS47</accession>
<evidence type="ECO:0000313" key="3">
    <source>
        <dbReference type="Proteomes" id="UP000244005"/>
    </source>
</evidence>
<feature type="region of interest" description="Disordered" evidence="1">
    <location>
        <begin position="82"/>
        <end position="109"/>
    </location>
</feature>
<reference evidence="3" key="1">
    <citation type="journal article" date="2017" name="Cell">
        <title>Insights into land plant evolution garnered from the Marchantia polymorpha genome.</title>
        <authorList>
            <person name="Bowman J.L."/>
            <person name="Kohchi T."/>
            <person name="Yamato K.T."/>
            <person name="Jenkins J."/>
            <person name="Shu S."/>
            <person name="Ishizaki K."/>
            <person name="Yamaoka S."/>
            <person name="Nishihama R."/>
            <person name="Nakamura Y."/>
            <person name="Berger F."/>
            <person name="Adam C."/>
            <person name="Aki S.S."/>
            <person name="Althoff F."/>
            <person name="Araki T."/>
            <person name="Arteaga-Vazquez M.A."/>
            <person name="Balasubrmanian S."/>
            <person name="Barry K."/>
            <person name="Bauer D."/>
            <person name="Boehm C.R."/>
            <person name="Briginshaw L."/>
            <person name="Caballero-Perez J."/>
            <person name="Catarino B."/>
            <person name="Chen F."/>
            <person name="Chiyoda S."/>
            <person name="Chovatia M."/>
            <person name="Davies K.M."/>
            <person name="Delmans M."/>
            <person name="Demura T."/>
            <person name="Dierschke T."/>
            <person name="Dolan L."/>
            <person name="Dorantes-Acosta A.E."/>
            <person name="Eklund D.M."/>
            <person name="Florent S.N."/>
            <person name="Flores-Sandoval E."/>
            <person name="Fujiyama A."/>
            <person name="Fukuzawa H."/>
            <person name="Galik B."/>
            <person name="Grimanelli D."/>
            <person name="Grimwood J."/>
            <person name="Grossniklaus U."/>
            <person name="Hamada T."/>
            <person name="Haseloff J."/>
            <person name="Hetherington A.J."/>
            <person name="Higo A."/>
            <person name="Hirakawa Y."/>
            <person name="Hundley H.N."/>
            <person name="Ikeda Y."/>
            <person name="Inoue K."/>
            <person name="Inoue S.I."/>
            <person name="Ishida S."/>
            <person name="Jia Q."/>
            <person name="Kakita M."/>
            <person name="Kanazawa T."/>
            <person name="Kawai Y."/>
            <person name="Kawashima T."/>
            <person name="Kennedy M."/>
            <person name="Kinose K."/>
            <person name="Kinoshita T."/>
            <person name="Kohara Y."/>
            <person name="Koide E."/>
            <person name="Komatsu K."/>
            <person name="Kopischke S."/>
            <person name="Kubo M."/>
            <person name="Kyozuka J."/>
            <person name="Lagercrantz U."/>
            <person name="Lin S.S."/>
            <person name="Lindquist E."/>
            <person name="Lipzen A.M."/>
            <person name="Lu C.W."/>
            <person name="De Luna E."/>
            <person name="Martienssen R.A."/>
            <person name="Minamino N."/>
            <person name="Mizutani M."/>
            <person name="Mizutani M."/>
            <person name="Mochizuki N."/>
            <person name="Monte I."/>
            <person name="Mosher R."/>
            <person name="Nagasaki H."/>
            <person name="Nakagami H."/>
            <person name="Naramoto S."/>
            <person name="Nishitani K."/>
            <person name="Ohtani M."/>
            <person name="Okamoto T."/>
            <person name="Okumura M."/>
            <person name="Phillips J."/>
            <person name="Pollak B."/>
            <person name="Reinders A."/>
            <person name="Rovekamp M."/>
            <person name="Sano R."/>
            <person name="Sawa S."/>
            <person name="Schmid M.W."/>
            <person name="Shirakawa M."/>
            <person name="Solano R."/>
            <person name="Spunde A."/>
            <person name="Suetsugu N."/>
            <person name="Sugano S."/>
            <person name="Sugiyama A."/>
            <person name="Sun R."/>
            <person name="Suzuki Y."/>
            <person name="Takenaka M."/>
            <person name="Takezawa D."/>
            <person name="Tomogane H."/>
            <person name="Tsuzuki M."/>
            <person name="Ueda T."/>
            <person name="Umeda M."/>
            <person name="Ward J.M."/>
            <person name="Watanabe Y."/>
            <person name="Yazaki K."/>
            <person name="Yokoyama R."/>
            <person name="Yoshitake Y."/>
            <person name="Yotsui I."/>
            <person name="Zachgo S."/>
            <person name="Schmutz J."/>
        </authorList>
    </citation>
    <scope>NUCLEOTIDE SEQUENCE [LARGE SCALE GENOMIC DNA]</scope>
    <source>
        <strain evidence="3">Tak-1</strain>
    </source>
</reference>
<dbReference type="Proteomes" id="UP000244005">
    <property type="component" value="Unassembled WGS sequence"/>
</dbReference>
<evidence type="ECO:0000256" key="1">
    <source>
        <dbReference type="SAM" id="MobiDB-lite"/>
    </source>
</evidence>
<dbReference type="AlphaFoldDB" id="A0A2R6WS47"/>
<keyword evidence="3" id="KW-1185">Reference proteome</keyword>
<sequence length="109" mass="11878">MHMELFACCTSGSHKMVALTTGFLCNHALNLGHLFPTTSVKVNPYFSRSQLMSVQELLQEGGREGGEGRRCSEISAVFGQSSSLNEHKKSRRSFTELSRGPVGSFRGGP</sequence>
<dbReference type="EMBL" id="KZ772734">
    <property type="protein sequence ID" value="PTQ36654.1"/>
    <property type="molecule type" value="Genomic_DNA"/>
</dbReference>
<evidence type="ECO:0000313" key="2">
    <source>
        <dbReference type="EMBL" id="PTQ36654.1"/>
    </source>
</evidence>
<protein>
    <submittedName>
        <fullName evidence="2">Uncharacterized protein</fullName>
    </submittedName>
</protein>
<proteinExistence type="predicted"/>
<gene>
    <name evidence="2" type="ORF">MARPO_0062s0072</name>
</gene>
<organism evidence="2 3">
    <name type="scientific">Marchantia polymorpha</name>
    <name type="common">Common liverwort</name>
    <name type="synonym">Marchantia aquatica</name>
    <dbReference type="NCBI Taxonomy" id="3197"/>
    <lineage>
        <taxon>Eukaryota</taxon>
        <taxon>Viridiplantae</taxon>
        <taxon>Streptophyta</taxon>
        <taxon>Embryophyta</taxon>
        <taxon>Marchantiophyta</taxon>
        <taxon>Marchantiopsida</taxon>
        <taxon>Marchantiidae</taxon>
        <taxon>Marchantiales</taxon>
        <taxon>Marchantiaceae</taxon>
        <taxon>Marchantia</taxon>
    </lineage>
</organism>
<name>A0A2R6WS47_MARPO</name>